<reference evidence="4 5" key="2">
    <citation type="journal article" date="2022" name="Mol. Biol. Evol.">
        <title>Comparative Genomics Reveals Insights into the Divergent Evolution of Astigmatic Mites and Household Pest Adaptations.</title>
        <authorList>
            <person name="Xiong Q."/>
            <person name="Wan A.T."/>
            <person name="Liu X."/>
            <person name="Fung C.S."/>
            <person name="Xiao X."/>
            <person name="Malainual N."/>
            <person name="Hou J."/>
            <person name="Wang L."/>
            <person name="Wang M."/>
            <person name="Yang K.Y."/>
            <person name="Cui Y."/>
            <person name="Leung E.L."/>
            <person name="Nong W."/>
            <person name="Shin S.K."/>
            <person name="Au S.W."/>
            <person name="Jeong K.Y."/>
            <person name="Chew F.T."/>
            <person name="Hui J.H."/>
            <person name="Leung T.F."/>
            <person name="Tungtrongchitr A."/>
            <person name="Zhong N."/>
            <person name="Liu Z."/>
            <person name="Tsui S.K."/>
        </authorList>
    </citation>
    <scope>NUCLEOTIDE SEQUENCE [LARGE SCALE GENOMIC DNA]</scope>
    <source>
        <strain evidence="4">Derp</strain>
    </source>
</reference>
<accession>A0ABQ8IQZ3</accession>
<protein>
    <submittedName>
        <fullName evidence="4">Uncharacterized protein</fullName>
    </submittedName>
</protein>
<keyword evidence="3" id="KW-0732">Signal</keyword>
<keyword evidence="2" id="KW-0812">Transmembrane</keyword>
<gene>
    <name evidence="4" type="ORF">DERP_009722</name>
</gene>
<evidence type="ECO:0000256" key="1">
    <source>
        <dbReference type="SAM" id="MobiDB-lite"/>
    </source>
</evidence>
<sequence length="404" mass="46314">MAFLCWLAVINCCIIGSVWMEMDEWANWQIAMREARSTVQCGIQYEYLSKTIGMSVVKSRLYQFIVEENKVNVIIYELQATSSHFDRMNISNGGTFALEQIDSDLDAVITELLKLISTSEFHLHFAICYSAIQERNLYDVLIVDQKDDKYYSITDFPSGEADLASGNWESGIHLAIISGTETIYVVSSLIGTGRFQITELKSSDSKIKRYLCVIATTGNDFVESFEMYCTSKPCPTPMATEHVLTNVDFGYTTQSITVPIYLYLISRSSRTVWMVSEDILMDNTERHYPLKKFTFQQYFRCAKNRWHVVPVLNLTDQNQAAVAWSMVAPIYLVILTTLTIIMYCLIRFSRPPQYRRQRILLPSLSSSINPASESKSQSQEDNDDDQNNKQSMYPMNTNRPFNQT</sequence>
<evidence type="ECO:0000256" key="3">
    <source>
        <dbReference type="SAM" id="SignalP"/>
    </source>
</evidence>
<dbReference type="EMBL" id="NJHN03000128">
    <property type="protein sequence ID" value="KAH9412741.1"/>
    <property type="molecule type" value="Genomic_DNA"/>
</dbReference>
<dbReference type="Proteomes" id="UP000887458">
    <property type="component" value="Unassembled WGS sequence"/>
</dbReference>
<feature type="signal peptide" evidence="3">
    <location>
        <begin position="1"/>
        <end position="20"/>
    </location>
</feature>
<organism evidence="4 5">
    <name type="scientific">Dermatophagoides pteronyssinus</name>
    <name type="common">European house dust mite</name>
    <dbReference type="NCBI Taxonomy" id="6956"/>
    <lineage>
        <taxon>Eukaryota</taxon>
        <taxon>Metazoa</taxon>
        <taxon>Ecdysozoa</taxon>
        <taxon>Arthropoda</taxon>
        <taxon>Chelicerata</taxon>
        <taxon>Arachnida</taxon>
        <taxon>Acari</taxon>
        <taxon>Acariformes</taxon>
        <taxon>Sarcoptiformes</taxon>
        <taxon>Astigmata</taxon>
        <taxon>Psoroptidia</taxon>
        <taxon>Analgoidea</taxon>
        <taxon>Pyroglyphidae</taxon>
        <taxon>Dermatophagoidinae</taxon>
        <taxon>Dermatophagoides</taxon>
    </lineage>
</organism>
<feature type="chain" id="PRO_5046423253" evidence="3">
    <location>
        <begin position="21"/>
        <end position="404"/>
    </location>
</feature>
<feature type="compositionally biased region" description="Polar residues" evidence="1">
    <location>
        <begin position="393"/>
        <end position="404"/>
    </location>
</feature>
<feature type="compositionally biased region" description="Low complexity" evidence="1">
    <location>
        <begin position="366"/>
        <end position="379"/>
    </location>
</feature>
<evidence type="ECO:0000313" key="5">
    <source>
        <dbReference type="Proteomes" id="UP000887458"/>
    </source>
</evidence>
<keyword evidence="5" id="KW-1185">Reference proteome</keyword>
<feature type="region of interest" description="Disordered" evidence="1">
    <location>
        <begin position="366"/>
        <end position="404"/>
    </location>
</feature>
<reference evidence="4 5" key="1">
    <citation type="journal article" date="2018" name="J. Allergy Clin. Immunol.">
        <title>High-quality assembly of Dermatophagoides pteronyssinus genome and transcriptome reveals a wide range of novel allergens.</title>
        <authorList>
            <person name="Liu X.Y."/>
            <person name="Yang K.Y."/>
            <person name="Wang M.Q."/>
            <person name="Kwok J.S."/>
            <person name="Zeng X."/>
            <person name="Yang Z."/>
            <person name="Xiao X.J."/>
            <person name="Lau C.P."/>
            <person name="Li Y."/>
            <person name="Huang Z.M."/>
            <person name="Ba J.G."/>
            <person name="Yim A.K."/>
            <person name="Ouyang C.Y."/>
            <person name="Ngai S.M."/>
            <person name="Chan T.F."/>
            <person name="Leung E.L."/>
            <person name="Liu L."/>
            <person name="Liu Z.G."/>
            <person name="Tsui S.K."/>
        </authorList>
    </citation>
    <scope>NUCLEOTIDE SEQUENCE [LARGE SCALE GENOMIC DNA]</scope>
    <source>
        <strain evidence="4">Derp</strain>
    </source>
</reference>
<proteinExistence type="predicted"/>
<evidence type="ECO:0000256" key="2">
    <source>
        <dbReference type="SAM" id="Phobius"/>
    </source>
</evidence>
<evidence type="ECO:0000313" key="4">
    <source>
        <dbReference type="EMBL" id="KAH9412741.1"/>
    </source>
</evidence>
<feature type="transmembrane region" description="Helical" evidence="2">
    <location>
        <begin position="322"/>
        <end position="346"/>
    </location>
</feature>
<keyword evidence="2" id="KW-0472">Membrane</keyword>
<keyword evidence="2" id="KW-1133">Transmembrane helix</keyword>
<name>A0ABQ8IQZ3_DERPT</name>
<comment type="caution">
    <text evidence="4">The sequence shown here is derived from an EMBL/GenBank/DDBJ whole genome shotgun (WGS) entry which is preliminary data.</text>
</comment>